<evidence type="ECO:0000256" key="2">
    <source>
        <dbReference type="ARBA" id="ARBA00022491"/>
    </source>
</evidence>
<feature type="compositionally biased region" description="Low complexity" evidence="8">
    <location>
        <begin position="22"/>
        <end position="31"/>
    </location>
</feature>
<feature type="region of interest" description="Disordered" evidence="8">
    <location>
        <begin position="1"/>
        <end position="42"/>
    </location>
</feature>
<dbReference type="EMBL" id="JYNV01000110">
    <property type="protein sequence ID" value="KZM26261.1"/>
    <property type="molecule type" value="Genomic_DNA"/>
</dbReference>
<feature type="compositionally biased region" description="Basic and acidic residues" evidence="8">
    <location>
        <begin position="213"/>
        <end position="238"/>
    </location>
</feature>
<dbReference type="Gene3D" id="1.20.1160.11">
    <property type="entry name" value="Paired amphipathic helix"/>
    <property type="match status" value="3"/>
</dbReference>
<feature type="compositionally biased region" description="Low complexity" evidence="8">
    <location>
        <begin position="119"/>
        <end position="133"/>
    </location>
</feature>
<feature type="region of interest" description="Disordered" evidence="8">
    <location>
        <begin position="679"/>
        <end position="797"/>
    </location>
</feature>
<dbReference type="Proteomes" id="UP000076837">
    <property type="component" value="Unassembled WGS sequence"/>
</dbReference>
<dbReference type="GO" id="GO:0010628">
    <property type="term" value="P:positive regulation of gene expression"/>
    <property type="evidence" value="ECO:0007669"/>
    <property type="project" value="UniProtKB-ARBA"/>
</dbReference>
<reference evidence="9 10" key="1">
    <citation type="journal article" date="2016" name="Sci. Rep.">
        <title>Draft genome sequencing and secretome analysis of fungal phytopathogen Ascochyta rabiei provides insight into the necrotrophic effector repertoire.</title>
        <authorList>
            <person name="Verma S."/>
            <person name="Gazara R.K."/>
            <person name="Nizam S."/>
            <person name="Parween S."/>
            <person name="Chattopadhyay D."/>
            <person name="Verma P.K."/>
        </authorList>
    </citation>
    <scope>NUCLEOTIDE SEQUENCE [LARGE SCALE GENOMIC DNA]</scope>
    <source>
        <strain evidence="9 10">ArDII</strain>
    </source>
</reference>
<dbReference type="InterPro" id="IPR039774">
    <property type="entry name" value="Sin3-like"/>
</dbReference>
<dbReference type="InterPro" id="IPR031693">
    <property type="entry name" value="Sin3_C"/>
</dbReference>
<evidence type="ECO:0000256" key="8">
    <source>
        <dbReference type="SAM" id="MobiDB-lite"/>
    </source>
</evidence>
<dbReference type="PANTHER" id="PTHR12346:SF0">
    <property type="entry name" value="SIN3A, ISOFORM G"/>
    <property type="match status" value="1"/>
</dbReference>
<feature type="compositionally biased region" description="Polar residues" evidence="8">
    <location>
        <begin position="1163"/>
        <end position="1174"/>
    </location>
</feature>
<comment type="subcellular location">
    <subcellularLocation>
        <location evidence="1 7">Nucleus</location>
    </subcellularLocation>
</comment>
<evidence type="ECO:0000256" key="7">
    <source>
        <dbReference type="PROSITE-ProRule" id="PRU00810"/>
    </source>
</evidence>
<feature type="compositionally biased region" description="Basic and acidic residues" evidence="8">
    <location>
        <begin position="1194"/>
        <end position="1216"/>
    </location>
</feature>
<organism evidence="9 10">
    <name type="scientific">Didymella rabiei</name>
    <name type="common">Chickpea ascochyta blight fungus</name>
    <name type="synonym">Mycosphaerella rabiei</name>
    <dbReference type="NCBI Taxonomy" id="5454"/>
    <lineage>
        <taxon>Eukaryota</taxon>
        <taxon>Fungi</taxon>
        <taxon>Dikarya</taxon>
        <taxon>Ascomycota</taxon>
        <taxon>Pezizomycotina</taxon>
        <taxon>Dothideomycetes</taxon>
        <taxon>Pleosporomycetidae</taxon>
        <taxon>Pleosporales</taxon>
        <taxon>Pleosporineae</taxon>
        <taxon>Didymellaceae</taxon>
        <taxon>Ascochyta</taxon>
    </lineage>
</organism>
<feature type="compositionally biased region" description="Polar residues" evidence="8">
    <location>
        <begin position="463"/>
        <end position="476"/>
    </location>
</feature>
<keyword evidence="2" id="KW-0678">Repressor</keyword>
<comment type="caution">
    <text evidence="9">The sequence shown here is derived from an EMBL/GenBank/DDBJ whole genome shotgun (WGS) entry which is preliminary data.</text>
</comment>
<dbReference type="SUPFAM" id="SSF47762">
    <property type="entry name" value="PAH2 domain"/>
    <property type="match status" value="3"/>
</dbReference>
<dbReference type="STRING" id="5454.A0A163JBL7"/>
<evidence type="ECO:0000256" key="4">
    <source>
        <dbReference type="ARBA" id="ARBA00023015"/>
    </source>
</evidence>
<dbReference type="PANTHER" id="PTHR12346">
    <property type="entry name" value="SIN3B-RELATED"/>
    <property type="match status" value="1"/>
</dbReference>
<keyword evidence="10" id="KW-1185">Reference proteome</keyword>
<evidence type="ECO:0000313" key="10">
    <source>
        <dbReference type="Proteomes" id="UP000076837"/>
    </source>
</evidence>
<keyword evidence="4" id="KW-0805">Transcription regulation</keyword>
<feature type="compositionally biased region" description="Low complexity" evidence="8">
    <location>
        <begin position="279"/>
        <end position="294"/>
    </location>
</feature>
<dbReference type="GO" id="GO:0003714">
    <property type="term" value="F:transcription corepressor activity"/>
    <property type="evidence" value="ECO:0007669"/>
    <property type="project" value="InterPro"/>
</dbReference>
<dbReference type="Pfam" id="PF16879">
    <property type="entry name" value="Sin3a_C"/>
    <property type="match status" value="1"/>
</dbReference>
<gene>
    <name evidence="9" type="ORF">ST47_g2535</name>
</gene>
<evidence type="ECO:0000313" key="9">
    <source>
        <dbReference type="EMBL" id="KZM26261.1"/>
    </source>
</evidence>
<dbReference type="FunFam" id="1.20.1160.11:FF:000003">
    <property type="entry name" value="Paired amphipathic helix SIN3-like protein"/>
    <property type="match status" value="1"/>
</dbReference>
<accession>A0A163JBL7</accession>
<dbReference type="GO" id="GO:0000122">
    <property type="term" value="P:negative regulation of transcription by RNA polymerase II"/>
    <property type="evidence" value="ECO:0007669"/>
    <property type="project" value="TreeGrafter"/>
</dbReference>
<dbReference type="Pfam" id="PF08295">
    <property type="entry name" value="Sin3_corepress"/>
    <property type="match status" value="1"/>
</dbReference>
<name>A0A163JBL7_DIDRA</name>
<dbReference type="GO" id="GO:0033698">
    <property type="term" value="C:Rpd3L complex"/>
    <property type="evidence" value="ECO:0007669"/>
    <property type="project" value="UniProtKB-ARBA"/>
</dbReference>
<dbReference type="FunFam" id="1.20.1160.11:FF:000002">
    <property type="entry name" value="Paired amphipathic helix protein SIN3"/>
    <property type="match status" value="1"/>
</dbReference>
<feature type="region of interest" description="Disordered" evidence="8">
    <location>
        <begin position="434"/>
        <end position="491"/>
    </location>
</feature>
<evidence type="ECO:0000256" key="6">
    <source>
        <dbReference type="ARBA" id="ARBA00023242"/>
    </source>
</evidence>
<dbReference type="InterPro" id="IPR013194">
    <property type="entry name" value="HDAC_interact_dom"/>
</dbReference>
<dbReference type="FunFam" id="1.20.1160.11:FF:000001">
    <property type="entry name" value="Paired amphipathic helix protein Sin3"/>
    <property type="match status" value="1"/>
</dbReference>
<proteinExistence type="predicted"/>
<evidence type="ECO:0000256" key="5">
    <source>
        <dbReference type="ARBA" id="ARBA00023163"/>
    </source>
</evidence>
<feature type="compositionally biased region" description="Polar residues" evidence="8">
    <location>
        <begin position="136"/>
        <end position="183"/>
    </location>
</feature>
<protein>
    <submittedName>
        <fullName evidence="9">Regulation of transcription, DNA-templated</fullName>
    </submittedName>
</protein>
<evidence type="ECO:0000256" key="1">
    <source>
        <dbReference type="ARBA" id="ARBA00004123"/>
    </source>
</evidence>
<dbReference type="PROSITE" id="PS51477">
    <property type="entry name" value="PAH"/>
    <property type="match status" value="3"/>
</dbReference>
<feature type="compositionally biased region" description="Acidic residues" evidence="8">
    <location>
        <begin position="1175"/>
        <end position="1185"/>
    </location>
</feature>
<feature type="compositionally biased region" description="Low complexity" evidence="8">
    <location>
        <begin position="78"/>
        <end position="98"/>
    </location>
</feature>
<feature type="region of interest" description="Disordered" evidence="8">
    <location>
        <begin position="64"/>
        <end position="311"/>
    </location>
</feature>
<dbReference type="InterPro" id="IPR003822">
    <property type="entry name" value="PAH"/>
</dbReference>
<sequence length="1644" mass="184020">MNPAHREGWPSSQAPAPGSTPQQQTEQNQRQAVRPLDPYGCVNPTFTLVAPAFRDQAAIKHPHASHIADTNANRNWRGRSNNTNTQTSTRASPAQGPGPVLPPPSGTPFYSSAAATGHNQNLPPLPGLTGQPPHSSPHQSAQRAPSTEAGSAAQGHQMSQGPPYSLPGISQTLQQSQGPSQEHANAERERELRERETREREMMESHAAQHAAQQEEHAKREAEQRDREIHERQQREQAAHQNHSAPIQIHQPVAVAPSTRTVHGPNGLLGQAGPLAGSNPLAGPMGGPNAAGPLYGNAPAQHDQTTPRMQHAVQAPTQAQMLMPFTGPPGAMGMGQGQQPILNDALSYLDQVKVQFADHPDVYNRFLDIMKDFKSGAIDTPGVIERVSTLFAGNPNLIQGFNTFLPPGYKIECGTNGDPNAIRVTTPMGTMVSTMPAPRPLSPPRSAAVNGNPAPQHEAAFYDTTQGRPWPQQQRAQEPAESLFSPNNRNLGQPLYNAQQAQQGPTPLSPEATTRLHPDTVASAAALAHQQEQQGVSQLQNAVSAATGRSMLALSGDVSAALPVQTLNGAAQVAQMGGVGTEKRGPVEFNHAISYVNKIKNRFASQPDIYKQFLEILQTYQRESKPIQDVYAQVTGLFNGAPDLLEDFKQFLPESAAQHRAQQAAARHAEDAVMLSNVRGDASGYGHTPNLQQTPRADQSRLPPMGNFAPTPTANRDNKRKRDRQGPVAAPMPAPVAQEPPTSNVRGGTFGPATANKRAKTGHAAKQAAPEGPPVSPTLTPALPEPIPPTTTTTPSQDELAFFDRVKKFIGNKNTMNEFLKLCNLYSQDLIDKTLLLYRAQSFIGGNPELFAWFKKFMGEDDEPQKTRPKTVNSRVSLSNCRSLGPSYRLLPKRERERVCSGRDELCKSVLNDEWASHPTWASEDSGFIAHRKNQFEEGLHRIEEERHDYDFNIEACSRTIQQLEPIANQLLTMKQEDRTNFVLPPGLGGQSETIYKRVIMKVYGRDRGKDVIKELFAMPWSVVPILLHRLKCKLEDWKAAQREWEKVWRDQTQKIFWKSLDHQSLSVKQADKRQFQPKSLTNEILVRYEEQKRLRQIQEIPQPEYQFAFSFKDEEVLFDVARLMITFADNNNSGTEYAKVVPFIKEFVPLFFGLDQAKFEQRVQTSGRDTPNESGDDTPSPDDDISQRSQKPKKGDLRRDVLDPRGKSRKDKEDSLASASRDTTPEIVSGVEEEGAVDSSNSNSNSNGRDEQTSGSWVEYSAQPAALNDKEVEHDEPYRRIEYNMYANSSIYCFFRMFVCLYERLLKLKESEDGVRKVVSRAMEPKAARQLKMLDKQPDDYFKDTSSTANFYQQVLEMFQDQILGEVDMNFIEETLRRYYLQIGWQMYSFDRLVNSLVRFALLVVSSDSKDKSLDIYNLFRKDRVNDTTSHKNEISYRKAVEKYAKDADTYRITYDPAKAEATVRLFKKDDPTFDSTSLDRTKRWRAYIASYQEVEPTEEVDHAKIAYPYLKKRLAKVEDIAEQDNRLDLVKHSDKITVSICPQTYNITFINSEPFGTGGVQYFALPEAVRAGVSENMSRPSEQFKVLNDRRRERAQEKLVRNNTWMRDLSRDEVDTKKAAFKKRMEEVEQASGNEDVEMEEA</sequence>
<dbReference type="SMART" id="SM00761">
    <property type="entry name" value="HDAC_interact"/>
    <property type="match status" value="1"/>
</dbReference>
<keyword evidence="5" id="KW-0804">Transcription</keyword>
<dbReference type="Pfam" id="PF02671">
    <property type="entry name" value="PAH"/>
    <property type="match status" value="3"/>
</dbReference>
<feature type="compositionally biased region" description="Low complexity" evidence="8">
    <location>
        <begin position="727"/>
        <end position="741"/>
    </location>
</feature>
<keyword evidence="3" id="KW-0677">Repeat</keyword>
<feature type="compositionally biased region" description="Polar residues" evidence="8">
    <location>
        <begin position="109"/>
        <end position="118"/>
    </location>
</feature>
<evidence type="ECO:0000256" key="3">
    <source>
        <dbReference type="ARBA" id="ARBA00022737"/>
    </source>
</evidence>
<feature type="region of interest" description="Disordered" evidence="8">
    <location>
        <begin position="1163"/>
        <end position="1258"/>
    </location>
</feature>
<dbReference type="OrthoDB" id="10265969at2759"/>
<feature type="compositionally biased region" description="Basic and acidic residues" evidence="8">
    <location>
        <begin position="184"/>
        <end position="204"/>
    </location>
</feature>
<keyword evidence="6 7" id="KW-0539">Nucleus</keyword>
<dbReference type="InterPro" id="IPR036600">
    <property type="entry name" value="PAH_sf"/>
</dbReference>